<organism evidence="2 3">
    <name type="scientific">Anopheles maculatus</name>
    <dbReference type="NCBI Taxonomy" id="74869"/>
    <lineage>
        <taxon>Eukaryota</taxon>
        <taxon>Metazoa</taxon>
        <taxon>Ecdysozoa</taxon>
        <taxon>Arthropoda</taxon>
        <taxon>Hexapoda</taxon>
        <taxon>Insecta</taxon>
        <taxon>Pterygota</taxon>
        <taxon>Neoptera</taxon>
        <taxon>Endopterygota</taxon>
        <taxon>Diptera</taxon>
        <taxon>Nematocera</taxon>
        <taxon>Culicoidea</taxon>
        <taxon>Culicidae</taxon>
        <taxon>Anophelinae</taxon>
        <taxon>Anopheles</taxon>
        <taxon>Anopheles maculatus group</taxon>
    </lineage>
</organism>
<sequence length="148" mass="17133">MLMMRRSIINLAGYSSVRWRSTVQAQATQPNSGEGVIDPEWTTAKPYKCIPGPSVWQLVTGFAKGGRYAELNLVELHYHLREEYGDLYRIPGWMGRPDILMSFSPEDFEKIYRTEGQWPVRRSFDCMAYYRQQVRPEIFGETNGLVTS</sequence>
<dbReference type="GO" id="GO:0005506">
    <property type="term" value="F:iron ion binding"/>
    <property type="evidence" value="ECO:0007669"/>
    <property type="project" value="InterPro"/>
</dbReference>
<dbReference type="SUPFAM" id="SSF48264">
    <property type="entry name" value="Cytochrome P450"/>
    <property type="match status" value="1"/>
</dbReference>
<dbReference type="EnsemblMetazoa" id="AMAM017326-RA">
    <property type="protein sequence ID" value="AMAM017326-PA"/>
    <property type="gene ID" value="AMAM017326"/>
</dbReference>
<dbReference type="Gene3D" id="1.10.630.10">
    <property type="entry name" value="Cytochrome P450"/>
    <property type="match status" value="1"/>
</dbReference>
<keyword evidence="1" id="KW-0503">Monooxygenase</keyword>
<dbReference type="GO" id="GO:0020037">
    <property type="term" value="F:heme binding"/>
    <property type="evidence" value="ECO:0007669"/>
    <property type="project" value="InterPro"/>
</dbReference>
<keyword evidence="3" id="KW-1185">Reference proteome</keyword>
<dbReference type="AlphaFoldDB" id="A0A182T0T9"/>
<dbReference type="GO" id="GO:0016705">
    <property type="term" value="F:oxidoreductase activity, acting on paired donors, with incorporation or reduction of molecular oxygen"/>
    <property type="evidence" value="ECO:0007669"/>
    <property type="project" value="InterPro"/>
</dbReference>
<dbReference type="Proteomes" id="UP000075901">
    <property type="component" value="Unassembled WGS sequence"/>
</dbReference>
<keyword evidence="1" id="KW-0560">Oxidoreductase</keyword>
<dbReference type="GO" id="GO:0004497">
    <property type="term" value="F:monooxygenase activity"/>
    <property type="evidence" value="ECO:0007669"/>
    <property type="project" value="UniProtKB-KW"/>
</dbReference>
<name>A0A182T0T9_9DIPT</name>
<reference evidence="2" key="2">
    <citation type="submission" date="2020-05" db="UniProtKB">
        <authorList>
            <consortium name="EnsemblMetazoa"/>
        </authorList>
    </citation>
    <scope>IDENTIFICATION</scope>
    <source>
        <strain evidence="2">maculatus3</strain>
    </source>
</reference>
<evidence type="ECO:0000256" key="1">
    <source>
        <dbReference type="ARBA" id="ARBA00023033"/>
    </source>
</evidence>
<accession>A0A182T0T9</accession>
<protein>
    <submittedName>
        <fullName evidence="2">Uncharacterized protein</fullName>
    </submittedName>
</protein>
<evidence type="ECO:0000313" key="3">
    <source>
        <dbReference type="Proteomes" id="UP000075901"/>
    </source>
</evidence>
<evidence type="ECO:0000313" key="2">
    <source>
        <dbReference type="EnsemblMetazoa" id="AMAM017326-PA"/>
    </source>
</evidence>
<dbReference type="VEuPathDB" id="VectorBase:AMAM017326"/>
<reference evidence="3" key="1">
    <citation type="submission" date="2013-09" db="EMBL/GenBank/DDBJ databases">
        <title>The Genome Sequence of Anopheles maculatus species B.</title>
        <authorList>
            <consortium name="The Broad Institute Genomics Platform"/>
            <person name="Neafsey D.E."/>
            <person name="Besansky N."/>
            <person name="Howell P."/>
            <person name="Walton C."/>
            <person name="Young S.K."/>
            <person name="Zeng Q."/>
            <person name="Gargeya S."/>
            <person name="Fitzgerald M."/>
            <person name="Haas B."/>
            <person name="Abouelleil A."/>
            <person name="Allen A.W."/>
            <person name="Alvarado L."/>
            <person name="Arachchi H.M."/>
            <person name="Berlin A.M."/>
            <person name="Chapman S.B."/>
            <person name="Gainer-Dewar J."/>
            <person name="Goldberg J."/>
            <person name="Griggs A."/>
            <person name="Gujja S."/>
            <person name="Hansen M."/>
            <person name="Howarth C."/>
            <person name="Imamovic A."/>
            <person name="Ireland A."/>
            <person name="Larimer J."/>
            <person name="McCowan C."/>
            <person name="Murphy C."/>
            <person name="Pearson M."/>
            <person name="Poon T.W."/>
            <person name="Priest M."/>
            <person name="Roberts A."/>
            <person name="Saif S."/>
            <person name="Shea T."/>
            <person name="Sisk P."/>
            <person name="Sykes S."/>
            <person name="Wortman J."/>
            <person name="Nusbaum C."/>
            <person name="Birren B."/>
        </authorList>
    </citation>
    <scope>NUCLEOTIDE SEQUENCE [LARGE SCALE GENOMIC DNA]</scope>
    <source>
        <strain evidence="3">maculatus3</strain>
    </source>
</reference>
<proteinExistence type="predicted"/>
<dbReference type="InterPro" id="IPR036396">
    <property type="entry name" value="Cyt_P450_sf"/>
</dbReference>